<accession>A0AAE4EC25</accession>
<evidence type="ECO:0000256" key="7">
    <source>
        <dbReference type="ARBA" id="ARBA00023136"/>
    </source>
</evidence>
<dbReference type="InterPro" id="IPR037185">
    <property type="entry name" value="EmrE-like"/>
</dbReference>
<sequence>MNTLNSTKGVIYSLLACMLFGLLYYYYQFLPDLSGSELYGWRMIFSLFFLMPLLCIGKNRKDFFVLMTRAKTDKKLLTGMLLTSQLLAVQLWLFMWAPLNGYAMEVSAGYFLLPLTLALTGKLVFGERFGPFKTLAFLIALAGFVLHAATGDGLSWPVLIVCLGYPVYYSFRRIMRSNSVAGFIIDIMLNLPAAVVVLTFYDLPQQLSDFKFIALLSGLGLISILALLLMILASQNLNLILFGLLNYVEPCLLVIVALLIGQPPSQGSYVLYGSVLMSVILLVAEGGMNIFRNNRMKAAR</sequence>
<evidence type="ECO:0000259" key="9">
    <source>
        <dbReference type="Pfam" id="PF00892"/>
    </source>
</evidence>
<dbReference type="AlphaFoldDB" id="A0AAE4EC25"/>
<dbReference type="GO" id="GO:0005886">
    <property type="term" value="C:plasma membrane"/>
    <property type="evidence" value="ECO:0007669"/>
    <property type="project" value="UniProtKB-SubCell"/>
</dbReference>
<evidence type="ECO:0000313" key="11">
    <source>
        <dbReference type="Proteomes" id="UP001182277"/>
    </source>
</evidence>
<comment type="caution">
    <text evidence="10">The sequence shown here is derived from an EMBL/GenBank/DDBJ whole genome shotgun (WGS) entry which is preliminary data.</text>
</comment>
<gene>
    <name evidence="10" type="primary">rarD</name>
    <name evidence="10" type="ORF">PTZ61_25625</name>
</gene>
<feature type="domain" description="EamA" evidence="9">
    <location>
        <begin position="8"/>
        <end position="146"/>
    </location>
</feature>
<comment type="similarity">
    <text evidence="2">Belongs to the EamA transporter family.</text>
</comment>
<keyword evidence="7 8" id="KW-0472">Membrane</keyword>
<organism evidence="10 11">
    <name type="scientific">Enterobacter hormaechei subsp. steigerwaltii</name>
    <dbReference type="NCBI Taxonomy" id="299766"/>
    <lineage>
        <taxon>Bacteria</taxon>
        <taxon>Pseudomonadati</taxon>
        <taxon>Pseudomonadota</taxon>
        <taxon>Gammaproteobacteria</taxon>
        <taxon>Enterobacterales</taxon>
        <taxon>Enterobacteriaceae</taxon>
        <taxon>Enterobacter</taxon>
        <taxon>Enterobacter cloacae complex</taxon>
    </lineage>
</organism>
<comment type="subcellular location">
    <subcellularLocation>
        <location evidence="1">Cell membrane</location>
        <topology evidence="1">Multi-pass membrane protein</topology>
    </subcellularLocation>
</comment>
<dbReference type="EMBL" id="JARDRS010000037">
    <property type="protein sequence ID" value="MDS0022057.1"/>
    <property type="molecule type" value="Genomic_DNA"/>
</dbReference>
<feature type="transmembrane region" description="Helical" evidence="8">
    <location>
        <begin position="39"/>
        <end position="56"/>
    </location>
</feature>
<evidence type="ECO:0000256" key="2">
    <source>
        <dbReference type="ARBA" id="ARBA00007362"/>
    </source>
</evidence>
<feature type="transmembrane region" description="Helical" evidence="8">
    <location>
        <begin position="107"/>
        <end position="125"/>
    </location>
</feature>
<dbReference type="SUPFAM" id="SSF103481">
    <property type="entry name" value="Multidrug resistance efflux transporter EmrE"/>
    <property type="match status" value="1"/>
</dbReference>
<evidence type="ECO:0000256" key="4">
    <source>
        <dbReference type="ARBA" id="ARBA00022475"/>
    </source>
</evidence>
<evidence type="ECO:0000256" key="1">
    <source>
        <dbReference type="ARBA" id="ARBA00004651"/>
    </source>
</evidence>
<evidence type="ECO:0000313" key="10">
    <source>
        <dbReference type="EMBL" id="MDS0022057.1"/>
    </source>
</evidence>
<keyword evidence="3" id="KW-0813">Transport</keyword>
<dbReference type="NCBIfam" id="TIGR00688">
    <property type="entry name" value="rarD"/>
    <property type="match status" value="1"/>
</dbReference>
<feature type="transmembrane region" description="Helical" evidence="8">
    <location>
        <begin position="154"/>
        <end position="171"/>
    </location>
</feature>
<evidence type="ECO:0000256" key="3">
    <source>
        <dbReference type="ARBA" id="ARBA00022448"/>
    </source>
</evidence>
<feature type="transmembrane region" description="Helical" evidence="8">
    <location>
        <begin position="183"/>
        <end position="201"/>
    </location>
</feature>
<keyword evidence="4" id="KW-1003">Cell membrane</keyword>
<dbReference type="InterPro" id="IPR000620">
    <property type="entry name" value="EamA_dom"/>
</dbReference>
<dbReference type="InterPro" id="IPR004626">
    <property type="entry name" value="RarD"/>
</dbReference>
<dbReference type="RefSeq" id="WP_310851577.1">
    <property type="nucleotide sequence ID" value="NZ_JARDRS010000037.1"/>
</dbReference>
<feature type="transmembrane region" description="Helical" evidence="8">
    <location>
        <begin position="269"/>
        <end position="291"/>
    </location>
</feature>
<evidence type="ECO:0000256" key="6">
    <source>
        <dbReference type="ARBA" id="ARBA00022989"/>
    </source>
</evidence>
<dbReference type="Proteomes" id="UP001182277">
    <property type="component" value="Unassembled WGS sequence"/>
</dbReference>
<feature type="transmembrane region" description="Helical" evidence="8">
    <location>
        <begin position="132"/>
        <end position="148"/>
    </location>
</feature>
<name>A0AAE4EC25_9ENTR</name>
<proteinExistence type="inferred from homology"/>
<feature type="transmembrane region" description="Helical" evidence="8">
    <location>
        <begin position="9"/>
        <end position="27"/>
    </location>
</feature>
<feature type="transmembrane region" description="Helical" evidence="8">
    <location>
        <begin position="213"/>
        <end position="232"/>
    </location>
</feature>
<protein>
    <submittedName>
        <fullName evidence="10">EamA family transporter RarD</fullName>
    </submittedName>
</protein>
<feature type="transmembrane region" description="Helical" evidence="8">
    <location>
        <begin position="239"/>
        <end position="263"/>
    </location>
</feature>
<keyword evidence="5 8" id="KW-0812">Transmembrane</keyword>
<keyword evidence="6 8" id="KW-1133">Transmembrane helix</keyword>
<evidence type="ECO:0000256" key="8">
    <source>
        <dbReference type="SAM" id="Phobius"/>
    </source>
</evidence>
<feature type="transmembrane region" description="Helical" evidence="8">
    <location>
        <begin position="76"/>
        <end position="95"/>
    </location>
</feature>
<evidence type="ECO:0000256" key="5">
    <source>
        <dbReference type="ARBA" id="ARBA00022692"/>
    </source>
</evidence>
<reference evidence="10" key="1">
    <citation type="submission" date="2023-02" db="EMBL/GenBank/DDBJ databases">
        <title>NDM-1 &amp; ACT-7 co producing ST 133 Enterobacter.</title>
        <authorList>
            <person name="Halder G."/>
            <person name="Chaudhuri B."/>
            <person name="Dutta S."/>
        </authorList>
    </citation>
    <scope>NUCLEOTIDE SEQUENCE</scope>
    <source>
        <strain evidence="10">PEER 323</strain>
    </source>
</reference>
<dbReference type="Pfam" id="PF00892">
    <property type="entry name" value="EamA"/>
    <property type="match status" value="1"/>
</dbReference>